<reference evidence="1 2" key="1">
    <citation type="submission" date="2013-01" db="EMBL/GenBank/DDBJ databases">
        <authorList>
            <person name="Harkins D.M."/>
            <person name="Durkin A.S."/>
            <person name="Brinkac L.M."/>
            <person name="Haft D.H."/>
            <person name="Selengut J.D."/>
            <person name="Sanka R."/>
            <person name="DePew J."/>
            <person name="Purushe J."/>
            <person name="Matthias M.A."/>
            <person name="Vinetz J.M."/>
            <person name="Sutton G.G."/>
            <person name="Nierman W.C."/>
            <person name="Fouts D.E."/>
        </authorList>
    </citation>
    <scope>NUCLEOTIDE SEQUENCE [LARGE SCALE GENOMIC DNA]</scope>
    <source>
        <strain evidence="1 2">HAI1536</strain>
    </source>
</reference>
<evidence type="ECO:0000313" key="2">
    <source>
        <dbReference type="Proteomes" id="UP000012112"/>
    </source>
</evidence>
<comment type="caution">
    <text evidence="1">The sequence shown here is derived from an EMBL/GenBank/DDBJ whole genome shotgun (WGS) entry which is preliminary data.</text>
</comment>
<organism evidence="1 2">
    <name type="scientific">Leptospira noguchii</name>
    <dbReference type="NCBI Taxonomy" id="28182"/>
    <lineage>
        <taxon>Bacteria</taxon>
        <taxon>Pseudomonadati</taxon>
        <taxon>Spirochaetota</taxon>
        <taxon>Spirochaetia</taxon>
        <taxon>Leptospirales</taxon>
        <taxon>Leptospiraceae</taxon>
        <taxon>Leptospira</taxon>
    </lineage>
</organism>
<dbReference type="Proteomes" id="UP000012112">
    <property type="component" value="Unassembled WGS sequence"/>
</dbReference>
<protein>
    <submittedName>
        <fullName evidence="1">Uncharacterized protein</fullName>
    </submittedName>
</protein>
<accession>M6VXH3</accession>
<proteinExistence type="predicted"/>
<sequence>MLSETVQSTNGSYSLEREWAAIYQEKQVRKKRFIIKWSTF</sequence>
<gene>
    <name evidence="1" type="ORF">LEP1GSC172_3686</name>
</gene>
<name>M6VXH3_9LEPT</name>
<evidence type="ECO:0000313" key="1">
    <source>
        <dbReference type="EMBL" id="EMO54243.1"/>
    </source>
</evidence>
<dbReference type="EMBL" id="AKWD02000029">
    <property type="protein sequence ID" value="EMO54243.1"/>
    <property type="molecule type" value="Genomic_DNA"/>
</dbReference>
<dbReference type="AlphaFoldDB" id="M6VXH3"/>